<dbReference type="Gene3D" id="2.60.40.10">
    <property type="entry name" value="Immunoglobulins"/>
    <property type="match status" value="2"/>
</dbReference>
<dbReference type="Gene3D" id="2.60.40.1120">
    <property type="entry name" value="Carboxypeptidase-like, regulatory domain"/>
    <property type="match status" value="1"/>
</dbReference>
<accession>A0ABU3BN17</accession>
<dbReference type="Proteomes" id="UP001267426">
    <property type="component" value="Unassembled WGS sequence"/>
</dbReference>
<comment type="caution">
    <text evidence="2">The sequence shown here is derived from an EMBL/GenBank/DDBJ whole genome shotgun (WGS) entry which is preliminary data.</text>
</comment>
<dbReference type="InterPro" id="IPR013783">
    <property type="entry name" value="Ig-like_fold"/>
</dbReference>
<dbReference type="SUPFAM" id="SSF49373">
    <property type="entry name" value="Invasin/intimin cell-adhesion fragments"/>
    <property type="match status" value="2"/>
</dbReference>
<organism evidence="2 3">
    <name type="scientific">Rubrivirga litoralis</name>
    <dbReference type="NCBI Taxonomy" id="3075598"/>
    <lineage>
        <taxon>Bacteria</taxon>
        <taxon>Pseudomonadati</taxon>
        <taxon>Rhodothermota</taxon>
        <taxon>Rhodothermia</taxon>
        <taxon>Rhodothermales</taxon>
        <taxon>Rubricoccaceae</taxon>
        <taxon>Rubrivirga</taxon>
    </lineage>
</organism>
<evidence type="ECO:0000313" key="3">
    <source>
        <dbReference type="Proteomes" id="UP001267426"/>
    </source>
</evidence>
<protein>
    <submittedName>
        <fullName evidence="2">Ig-like domain-containing protein</fullName>
    </submittedName>
</protein>
<sequence>MTRPHRLLALAAVLALAGCDALAGDDLAAVSGTVVNAETSRPITGATVQIRSMGLEMRSDSVGAFVASLDIDSTAVLEVTAFKTGFRDTTVTTTVEPGRTLSLPALALTPTTGDDGTSGPAASITLAPRSSQSIGVSETGGTETASLVFVARDADDRPVDGANAVDITVSILRGPGGGEFLSPAAPATVRTDENGEASVTLTSGTKAGVVQIETRAAVGGREIRSQPITLVVHGGFPSPDHLSVGADQLNYPLLGTFGFEIPISALVGDRYANPVQPGTQVYFTSTSGVIGGSSETDASGRASVTLLTGNPSPPGGWITVSARTSGADGAPVEADARVLLTGRPQVSLETAGLELGTYRYVVSDGSGHPLAAGTQISVAVEGQNVVPRGDLDVSLVDEVRSGPGRTEFQFAVREDDPAGDPARVDEILIDVTGPNGSVRAHRVRGEAGARRPGVGVLTPGRPVVGTMPHER</sequence>
<evidence type="ECO:0000256" key="1">
    <source>
        <dbReference type="SAM" id="SignalP"/>
    </source>
</evidence>
<evidence type="ECO:0000313" key="2">
    <source>
        <dbReference type="EMBL" id="MDT0630655.1"/>
    </source>
</evidence>
<dbReference type="InterPro" id="IPR008969">
    <property type="entry name" value="CarboxyPept-like_regulatory"/>
</dbReference>
<dbReference type="InterPro" id="IPR008964">
    <property type="entry name" value="Invasin/intimin_cell_adhesion"/>
</dbReference>
<keyword evidence="1" id="KW-0732">Signal</keyword>
<dbReference type="EMBL" id="JAVRHT010000003">
    <property type="protein sequence ID" value="MDT0630655.1"/>
    <property type="molecule type" value="Genomic_DNA"/>
</dbReference>
<dbReference type="RefSeq" id="WP_311661911.1">
    <property type="nucleotide sequence ID" value="NZ_JAVRHT010000003.1"/>
</dbReference>
<dbReference type="SUPFAM" id="SSF49464">
    <property type="entry name" value="Carboxypeptidase regulatory domain-like"/>
    <property type="match status" value="1"/>
</dbReference>
<keyword evidence="3" id="KW-1185">Reference proteome</keyword>
<reference evidence="2 3" key="1">
    <citation type="submission" date="2023-09" db="EMBL/GenBank/DDBJ databases">
        <authorList>
            <person name="Rey-Velasco X."/>
        </authorList>
    </citation>
    <scope>NUCLEOTIDE SEQUENCE [LARGE SCALE GENOMIC DNA]</scope>
    <source>
        <strain evidence="2 3">F394</strain>
    </source>
</reference>
<feature type="chain" id="PRO_5045607433" evidence="1">
    <location>
        <begin position="24"/>
        <end position="471"/>
    </location>
</feature>
<feature type="signal peptide" evidence="1">
    <location>
        <begin position="1"/>
        <end position="23"/>
    </location>
</feature>
<dbReference type="PROSITE" id="PS51257">
    <property type="entry name" value="PROKAR_LIPOPROTEIN"/>
    <property type="match status" value="1"/>
</dbReference>
<gene>
    <name evidence="2" type="ORF">RM540_02750</name>
</gene>
<proteinExistence type="predicted"/>
<name>A0ABU3BN17_9BACT</name>